<sequence>MASLIISPPQPLKISIVGAGIAGLAAAIALRQNGHIWSQRHYAALIRLPASVIWHDNPALPLSSLMVVQRILSTLSVTSMDLLIRTLPARCRPLPVPEHFRHSWYLLSSFLSHVTVLLGYI</sequence>
<dbReference type="AlphaFoldDB" id="A0AAD7BSG4"/>
<comment type="caution">
    <text evidence="1">The sequence shown here is derived from an EMBL/GenBank/DDBJ whole genome shotgun (WGS) entry which is preliminary data.</text>
</comment>
<dbReference type="EMBL" id="JARKIE010000541">
    <property type="protein sequence ID" value="KAJ7629571.1"/>
    <property type="molecule type" value="Genomic_DNA"/>
</dbReference>
<reference evidence="1" key="1">
    <citation type="submission" date="2023-03" db="EMBL/GenBank/DDBJ databases">
        <title>Massive genome expansion in bonnet fungi (Mycena s.s.) driven by repeated elements and novel gene families across ecological guilds.</title>
        <authorList>
            <consortium name="Lawrence Berkeley National Laboratory"/>
            <person name="Harder C.B."/>
            <person name="Miyauchi S."/>
            <person name="Viragh M."/>
            <person name="Kuo A."/>
            <person name="Thoen E."/>
            <person name="Andreopoulos B."/>
            <person name="Lu D."/>
            <person name="Skrede I."/>
            <person name="Drula E."/>
            <person name="Henrissat B."/>
            <person name="Morin E."/>
            <person name="Kohler A."/>
            <person name="Barry K."/>
            <person name="LaButti K."/>
            <person name="Morin E."/>
            <person name="Salamov A."/>
            <person name="Lipzen A."/>
            <person name="Mereny Z."/>
            <person name="Hegedus B."/>
            <person name="Baldrian P."/>
            <person name="Stursova M."/>
            <person name="Weitz H."/>
            <person name="Taylor A."/>
            <person name="Grigoriev I.V."/>
            <person name="Nagy L.G."/>
            <person name="Martin F."/>
            <person name="Kauserud H."/>
        </authorList>
    </citation>
    <scope>NUCLEOTIDE SEQUENCE</scope>
    <source>
        <strain evidence="1">CBHHK067</strain>
    </source>
</reference>
<dbReference type="InterPro" id="IPR036188">
    <property type="entry name" value="FAD/NAD-bd_sf"/>
</dbReference>
<gene>
    <name evidence="1" type="ORF">B0H17DRAFT_1218175</name>
</gene>
<keyword evidence="2" id="KW-1185">Reference proteome</keyword>
<dbReference type="SUPFAM" id="SSF51905">
    <property type="entry name" value="FAD/NAD(P)-binding domain"/>
    <property type="match status" value="2"/>
</dbReference>
<evidence type="ECO:0000313" key="1">
    <source>
        <dbReference type="EMBL" id="KAJ7629571.1"/>
    </source>
</evidence>
<name>A0AAD7BSG4_MYCRO</name>
<proteinExistence type="predicted"/>
<evidence type="ECO:0000313" key="2">
    <source>
        <dbReference type="Proteomes" id="UP001221757"/>
    </source>
</evidence>
<accession>A0AAD7BSG4</accession>
<dbReference type="Gene3D" id="3.50.50.60">
    <property type="entry name" value="FAD/NAD(P)-binding domain"/>
    <property type="match status" value="1"/>
</dbReference>
<organism evidence="1 2">
    <name type="scientific">Mycena rosella</name>
    <name type="common">Pink bonnet</name>
    <name type="synonym">Agaricus rosellus</name>
    <dbReference type="NCBI Taxonomy" id="1033263"/>
    <lineage>
        <taxon>Eukaryota</taxon>
        <taxon>Fungi</taxon>
        <taxon>Dikarya</taxon>
        <taxon>Basidiomycota</taxon>
        <taxon>Agaricomycotina</taxon>
        <taxon>Agaricomycetes</taxon>
        <taxon>Agaricomycetidae</taxon>
        <taxon>Agaricales</taxon>
        <taxon>Marasmiineae</taxon>
        <taxon>Mycenaceae</taxon>
        <taxon>Mycena</taxon>
    </lineage>
</organism>
<protein>
    <submittedName>
        <fullName evidence="1">Uncharacterized protein</fullName>
    </submittedName>
</protein>
<dbReference type="Proteomes" id="UP001221757">
    <property type="component" value="Unassembled WGS sequence"/>
</dbReference>